<keyword evidence="2" id="KW-1185">Reference proteome</keyword>
<proteinExistence type="predicted"/>
<dbReference type="Proteomes" id="UP001165136">
    <property type="component" value="Unassembled WGS sequence"/>
</dbReference>
<gene>
    <name evidence="1" type="ORF">Atai01_64040</name>
</gene>
<dbReference type="AlphaFoldDB" id="A0A9W6VIK3"/>
<dbReference type="EMBL" id="BSTI01000018">
    <property type="protein sequence ID" value="GLY69785.1"/>
    <property type="molecule type" value="Genomic_DNA"/>
</dbReference>
<name>A0A9W6VIK3_9PSEU</name>
<evidence type="ECO:0000313" key="2">
    <source>
        <dbReference type="Proteomes" id="UP001165136"/>
    </source>
</evidence>
<reference evidence="1" key="1">
    <citation type="submission" date="2023-03" db="EMBL/GenBank/DDBJ databases">
        <title>Amycolatopsis taiwanensis NBRC 103393.</title>
        <authorList>
            <person name="Ichikawa N."/>
            <person name="Sato H."/>
            <person name="Tonouchi N."/>
        </authorList>
    </citation>
    <scope>NUCLEOTIDE SEQUENCE</scope>
    <source>
        <strain evidence="1">NBRC 103393</strain>
    </source>
</reference>
<comment type="caution">
    <text evidence="1">The sequence shown here is derived from an EMBL/GenBank/DDBJ whole genome shotgun (WGS) entry which is preliminary data.</text>
</comment>
<organism evidence="1 2">
    <name type="scientific">Amycolatopsis taiwanensis</name>
    <dbReference type="NCBI Taxonomy" id="342230"/>
    <lineage>
        <taxon>Bacteria</taxon>
        <taxon>Bacillati</taxon>
        <taxon>Actinomycetota</taxon>
        <taxon>Actinomycetes</taxon>
        <taxon>Pseudonocardiales</taxon>
        <taxon>Pseudonocardiaceae</taxon>
        <taxon>Amycolatopsis</taxon>
    </lineage>
</organism>
<accession>A0A9W6VIK3</accession>
<protein>
    <submittedName>
        <fullName evidence="1">Uncharacterized protein</fullName>
    </submittedName>
</protein>
<evidence type="ECO:0000313" key="1">
    <source>
        <dbReference type="EMBL" id="GLY69785.1"/>
    </source>
</evidence>
<sequence length="59" mass="6928">MLGLDVDGVIGWLHHHKFFHRTGIPTENLHFVRDRADKAPVCARLRITHFVDDRLDILR</sequence>